<dbReference type="CDD" id="cd06267">
    <property type="entry name" value="PBP1_LacI_sugar_binding-like"/>
    <property type="match status" value="1"/>
</dbReference>
<protein>
    <submittedName>
        <fullName evidence="5">DeoR family transcriptional regulator</fullName>
    </submittedName>
</protein>
<dbReference type="InterPro" id="IPR046335">
    <property type="entry name" value="LacI/GalR-like_sensor"/>
</dbReference>
<keyword evidence="1" id="KW-0805">Transcription regulation</keyword>
<dbReference type="InterPro" id="IPR018356">
    <property type="entry name" value="Tscrpt_reg_HTH_DeoR_CS"/>
</dbReference>
<evidence type="ECO:0000256" key="1">
    <source>
        <dbReference type="ARBA" id="ARBA00023015"/>
    </source>
</evidence>
<dbReference type="InterPro" id="IPR036390">
    <property type="entry name" value="WH_DNA-bd_sf"/>
</dbReference>
<dbReference type="PANTHER" id="PTHR30146">
    <property type="entry name" value="LACI-RELATED TRANSCRIPTIONAL REPRESSOR"/>
    <property type="match status" value="1"/>
</dbReference>
<evidence type="ECO:0000256" key="3">
    <source>
        <dbReference type="ARBA" id="ARBA00023163"/>
    </source>
</evidence>
<dbReference type="AlphaFoldDB" id="A0A4Q2JL11"/>
<dbReference type="EMBL" id="SDPO01000002">
    <property type="protein sequence ID" value="RXZ48572.1"/>
    <property type="molecule type" value="Genomic_DNA"/>
</dbReference>
<feature type="domain" description="HTH deoR-type" evidence="4">
    <location>
        <begin position="20"/>
        <end position="75"/>
    </location>
</feature>
<dbReference type="Proteomes" id="UP000292935">
    <property type="component" value="Unassembled WGS sequence"/>
</dbReference>
<accession>A0A4Q2JL11</accession>
<dbReference type="SMART" id="SM00420">
    <property type="entry name" value="HTH_DEOR"/>
    <property type="match status" value="1"/>
</dbReference>
<sequence>MCDIHESHKFSHSRGRHMVAAARHDAILRELELRGSLRISQLAGRMGVSAMTLRRDLAELEERGLLVRAHGGAVSNAVAQQQASAGERSGSPVRRPVATIGMVTPSASYYFPQVIRGASDAARELNCRLVLGTTNYSEREELRQAERLIAGGVDGLMITPRSGLVEGTELHALLVDAPIPVVLVERSVDERHAGRLESVRSDHAYGAELAVRHLVDRGHRRIALAAREAATTTGLTDGYERSMARAGLGDEAFRWRLPDPKVGTDSTIDALEAFLEECGRREVTAALMLGDVDSMAFADLAVERGIRIPEDFSLVAYDDEFSAYAAVPLTAVAPPKHDLGDAALRLCFDRIRQREGAGHAVTRMALLPTLIERESTRQIAS</sequence>
<organism evidence="5 6">
    <name type="scientific">Agromyces fucosus</name>
    <dbReference type="NCBI Taxonomy" id="41985"/>
    <lineage>
        <taxon>Bacteria</taxon>
        <taxon>Bacillati</taxon>
        <taxon>Actinomycetota</taxon>
        <taxon>Actinomycetes</taxon>
        <taxon>Micrococcales</taxon>
        <taxon>Microbacteriaceae</taxon>
        <taxon>Agromyces</taxon>
    </lineage>
</organism>
<dbReference type="Pfam" id="PF08220">
    <property type="entry name" value="HTH_DeoR"/>
    <property type="match status" value="1"/>
</dbReference>
<dbReference type="SUPFAM" id="SSF53822">
    <property type="entry name" value="Periplasmic binding protein-like I"/>
    <property type="match status" value="1"/>
</dbReference>
<evidence type="ECO:0000259" key="4">
    <source>
        <dbReference type="PROSITE" id="PS51000"/>
    </source>
</evidence>
<comment type="caution">
    <text evidence="5">The sequence shown here is derived from an EMBL/GenBank/DDBJ whole genome shotgun (WGS) entry which is preliminary data.</text>
</comment>
<dbReference type="PRINTS" id="PR00037">
    <property type="entry name" value="HTHLACR"/>
</dbReference>
<name>A0A4Q2JL11_9MICO</name>
<keyword evidence="3" id="KW-0804">Transcription</keyword>
<keyword evidence="6" id="KW-1185">Reference proteome</keyword>
<evidence type="ECO:0000256" key="2">
    <source>
        <dbReference type="ARBA" id="ARBA00023125"/>
    </source>
</evidence>
<dbReference type="Gene3D" id="1.10.10.10">
    <property type="entry name" value="Winged helix-like DNA-binding domain superfamily/Winged helix DNA-binding domain"/>
    <property type="match status" value="1"/>
</dbReference>
<dbReference type="PANTHER" id="PTHR30146:SF155">
    <property type="entry name" value="ALANINE RACEMASE"/>
    <property type="match status" value="1"/>
</dbReference>
<evidence type="ECO:0000313" key="5">
    <source>
        <dbReference type="EMBL" id="RXZ48572.1"/>
    </source>
</evidence>
<proteinExistence type="predicted"/>
<dbReference type="GO" id="GO:0003700">
    <property type="term" value="F:DNA-binding transcription factor activity"/>
    <property type="evidence" value="ECO:0007669"/>
    <property type="project" value="InterPro"/>
</dbReference>
<dbReference type="GO" id="GO:0000976">
    <property type="term" value="F:transcription cis-regulatory region binding"/>
    <property type="evidence" value="ECO:0007669"/>
    <property type="project" value="TreeGrafter"/>
</dbReference>
<dbReference type="InterPro" id="IPR036388">
    <property type="entry name" value="WH-like_DNA-bd_sf"/>
</dbReference>
<dbReference type="InterPro" id="IPR028082">
    <property type="entry name" value="Peripla_BP_I"/>
</dbReference>
<gene>
    <name evidence="5" type="ORF">ESP57_06105</name>
</gene>
<dbReference type="SUPFAM" id="SSF46785">
    <property type="entry name" value="Winged helix' DNA-binding domain"/>
    <property type="match status" value="1"/>
</dbReference>
<dbReference type="PROSITE" id="PS00894">
    <property type="entry name" value="HTH_DEOR_1"/>
    <property type="match status" value="1"/>
</dbReference>
<dbReference type="InterPro" id="IPR001034">
    <property type="entry name" value="DeoR_HTH"/>
</dbReference>
<dbReference type="Pfam" id="PF13377">
    <property type="entry name" value="Peripla_BP_3"/>
    <property type="match status" value="1"/>
</dbReference>
<dbReference type="PROSITE" id="PS51000">
    <property type="entry name" value="HTH_DEOR_2"/>
    <property type="match status" value="1"/>
</dbReference>
<reference evidence="5 6" key="1">
    <citation type="submission" date="2019-01" db="EMBL/GenBank/DDBJ databases">
        <authorList>
            <person name="Li J."/>
        </authorList>
    </citation>
    <scope>NUCLEOTIDE SEQUENCE [LARGE SCALE GENOMIC DNA]</scope>
    <source>
        <strain evidence="5 6">CCUG 35506</strain>
    </source>
</reference>
<evidence type="ECO:0000313" key="6">
    <source>
        <dbReference type="Proteomes" id="UP000292935"/>
    </source>
</evidence>
<dbReference type="OrthoDB" id="3252280at2"/>
<keyword evidence="2" id="KW-0238">DNA-binding</keyword>
<dbReference type="Gene3D" id="3.40.50.2300">
    <property type="match status" value="2"/>
</dbReference>